<feature type="region of interest" description="Disordered" evidence="1">
    <location>
        <begin position="512"/>
        <end position="537"/>
    </location>
</feature>
<dbReference type="Pfam" id="PF04294">
    <property type="entry name" value="VanW"/>
    <property type="match status" value="1"/>
</dbReference>
<evidence type="ECO:0000259" key="3">
    <source>
        <dbReference type="Pfam" id="PF12229"/>
    </source>
</evidence>
<evidence type="ECO:0000256" key="1">
    <source>
        <dbReference type="SAM" id="MobiDB-lite"/>
    </source>
</evidence>
<evidence type="ECO:0000313" key="4">
    <source>
        <dbReference type="EMBL" id="MFC5380682.1"/>
    </source>
</evidence>
<dbReference type="InterPro" id="IPR052913">
    <property type="entry name" value="Glycopeptide_resist_protein"/>
</dbReference>
<dbReference type="PANTHER" id="PTHR35788:SF1">
    <property type="entry name" value="EXPORTED PROTEIN"/>
    <property type="match status" value="1"/>
</dbReference>
<keyword evidence="2" id="KW-0472">Membrane</keyword>
<organism evidence="4 5">
    <name type="scientific">Aquipuribacter nitratireducens</name>
    <dbReference type="NCBI Taxonomy" id="650104"/>
    <lineage>
        <taxon>Bacteria</taxon>
        <taxon>Bacillati</taxon>
        <taxon>Actinomycetota</taxon>
        <taxon>Actinomycetes</taxon>
        <taxon>Micrococcales</taxon>
        <taxon>Intrasporangiaceae</taxon>
        <taxon>Aquipuribacter</taxon>
    </lineage>
</organism>
<dbReference type="RefSeq" id="WP_340267819.1">
    <property type="nucleotide sequence ID" value="NZ_JBBEOG010000002.1"/>
</dbReference>
<keyword evidence="2" id="KW-0812">Transmembrane</keyword>
<feature type="domain" description="YoaR-like putative peptidoglycan binding" evidence="3">
    <location>
        <begin position="265"/>
        <end position="326"/>
    </location>
</feature>
<keyword evidence="2" id="KW-1133">Transmembrane helix</keyword>
<gene>
    <name evidence="4" type="ORF">ACFPJ6_07765</name>
</gene>
<dbReference type="Proteomes" id="UP001596122">
    <property type="component" value="Unassembled WGS sequence"/>
</dbReference>
<keyword evidence="5" id="KW-1185">Reference proteome</keyword>
<evidence type="ECO:0000313" key="5">
    <source>
        <dbReference type="Proteomes" id="UP001596122"/>
    </source>
</evidence>
<reference evidence="5" key="1">
    <citation type="journal article" date="2019" name="Int. J. Syst. Evol. Microbiol.">
        <title>The Global Catalogue of Microorganisms (GCM) 10K type strain sequencing project: providing services to taxonomists for standard genome sequencing and annotation.</title>
        <authorList>
            <consortium name="The Broad Institute Genomics Platform"/>
            <consortium name="The Broad Institute Genome Sequencing Center for Infectious Disease"/>
            <person name="Wu L."/>
            <person name="Ma J."/>
        </authorList>
    </citation>
    <scope>NUCLEOTIDE SEQUENCE [LARGE SCALE GENOMIC DNA]</scope>
    <source>
        <strain evidence="5">CCUG 43114</strain>
    </source>
</reference>
<name>A0ABW0GLF2_9MICO</name>
<accession>A0ABW0GLF2</accession>
<proteinExistence type="predicted"/>
<dbReference type="EMBL" id="JBHSLD010000007">
    <property type="protein sequence ID" value="MFC5380682.1"/>
    <property type="molecule type" value="Genomic_DNA"/>
</dbReference>
<dbReference type="PANTHER" id="PTHR35788">
    <property type="entry name" value="EXPORTED PROTEIN-RELATED"/>
    <property type="match status" value="1"/>
</dbReference>
<comment type="caution">
    <text evidence="4">The sequence shown here is derived from an EMBL/GenBank/DDBJ whole genome shotgun (WGS) entry which is preliminary data.</text>
</comment>
<sequence>MSARTESLRQPVGDPGADAGRRGRRGIVLAVLAVLVVLAGVYVGAAYALADRVPFGTTVAGEDVGGLSAADAVARLEASVGQAAAEPVPVQVDDDTDLLDPTEAGLGLDLEATVDSVTGFSLAPQRMWRHVVGAGRLPVETTADDAALTAALEDVAARTDREPVDGTVAFDGTDVVAGDPVEGRALDVVAAADLVEERWFAADEPIVLPADTVPVDVTQAETDAAVQVAEAALAAPLTVVVDEREVALEPAALAPALAMSPTGGDLALTVDGAALREALLAADPELEAEPRDASVRLSGGRPEIVPARNGLTLPPEELAAAALPALAPDAERRAVVEDAVVEPETTTAEVEALGITEVVSTFSTPYPDNPPRTNNLRVAAETIRGTLLEPGDVFDLNEILGERTRAKGYQAAGVISNGRFTEGVGGGVSQVATTTYNAAFFAGLEVLDFKPHSYYISRYPVGRESTLNYSPPVDMRFRNDTDTGILVDASVGGGEITVTFWGTKTWDVESVTSPRRDVEEGGVTYDDSPDCEPQAANTGFTVDTTRIWKDLDTGEEVKRETNTWRYSTGDRIICGEDPDA</sequence>
<dbReference type="InterPro" id="IPR022029">
    <property type="entry name" value="YoaR-like_PG-bd"/>
</dbReference>
<dbReference type="Pfam" id="PF12229">
    <property type="entry name" value="PG_binding_4"/>
    <property type="match status" value="1"/>
</dbReference>
<protein>
    <submittedName>
        <fullName evidence="4">VanW family protein</fullName>
    </submittedName>
</protein>
<dbReference type="InterPro" id="IPR007391">
    <property type="entry name" value="Vancomycin_resist_VanW"/>
</dbReference>
<feature type="transmembrane region" description="Helical" evidence="2">
    <location>
        <begin position="27"/>
        <end position="50"/>
    </location>
</feature>
<evidence type="ECO:0000256" key="2">
    <source>
        <dbReference type="SAM" id="Phobius"/>
    </source>
</evidence>